<evidence type="ECO:0000256" key="1">
    <source>
        <dbReference type="SAM" id="MobiDB-lite"/>
    </source>
</evidence>
<dbReference type="eggNOG" id="ENOG502TBT3">
    <property type="taxonomic scope" value="Eukaryota"/>
</dbReference>
<keyword evidence="2" id="KW-1133">Transmembrane helix</keyword>
<feature type="transmembrane region" description="Helical" evidence="2">
    <location>
        <begin position="182"/>
        <end position="203"/>
    </location>
</feature>
<evidence type="ECO:0000313" key="4">
    <source>
        <dbReference type="Proteomes" id="UP000008867"/>
    </source>
</evidence>
<evidence type="ECO:0000256" key="2">
    <source>
        <dbReference type="SAM" id="Phobius"/>
    </source>
</evidence>
<sequence length="552" mass="56022">MSSTKTNSTNITVPAAASSSASTALPQTTAGSNTTGQSSTATAGTSSASNNMTLLTFGPLSSCIDLPNLSAGSVPRTANMADAARKQAIQTWLASLPTTSSCSALSWTLRPDYSPHLQAMSTFQAQLEQLFPAVANTSSTGGVNGIANASSASSNTSFFPSTPATSAFSASTSSTSTLPTTLPLWIGITLASTALVHLLALILHICSDLDALFPSLVAKLHSRPEEFELPQHVQQPNESTTTLVESPGDADAKADPPQYTEPPADVGKAGVEGGMVETPGLIRMARKCKRLVVPLLLVSALAMVGVAVVLNAKFVVGAVGGFGGSSVAASLPVASSAGSNATVTGANVTSAAVTSMSADSSRSHPATSATSSMADVAATSTATPVALSTSDRVEKVTASSTAPAVLATSSMTKLVRRQVNFFPTASSSTPSSSLAASLAPTTSTATPSPTEPNASLFPTLTTTTNPPSSTTAAAATLTASSSASATATSTTTSTSAFVLQRSSSIHRLWWIVMLDLVLWFAQRRRTRSQTALDKARAFVVGQLADAGKRALK</sequence>
<feature type="transmembrane region" description="Helical" evidence="2">
    <location>
        <begin position="291"/>
        <end position="310"/>
    </location>
</feature>
<dbReference type="AlphaFoldDB" id="E6ZPP7"/>
<keyword evidence="4" id="KW-1185">Reference proteome</keyword>
<proteinExistence type="predicted"/>
<dbReference type="VEuPathDB" id="FungiDB:sr15273"/>
<dbReference type="OrthoDB" id="2556464at2759"/>
<gene>
    <name evidence="3" type="ORF">sr15273</name>
</gene>
<dbReference type="Proteomes" id="UP000008867">
    <property type="component" value="Chromosome 14"/>
</dbReference>
<dbReference type="HOGENOM" id="CLU_543996_0_0_1"/>
<keyword evidence="2" id="KW-0812">Transmembrane</keyword>
<accession>E6ZPP7</accession>
<feature type="region of interest" description="Disordered" evidence="1">
    <location>
        <begin position="424"/>
        <end position="471"/>
    </location>
</feature>
<feature type="compositionally biased region" description="Polar residues" evidence="1">
    <location>
        <begin position="1"/>
        <end position="12"/>
    </location>
</feature>
<protein>
    <submittedName>
        <fullName evidence="3">Uncharacterized protein</fullName>
    </submittedName>
</protein>
<evidence type="ECO:0000313" key="3">
    <source>
        <dbReference type="EMBL" id="CBQ69204.1"/>
    </source>
</evidence>
<keyword evidence="2" id="KW-0472">Membrane</keyword>
<dbReference type="EMBL" id="FQ311435">
    <property type="protein sequence ID" value="CBQ69204.1"/>
    <property type="molecule type" value="Genomic_DNA"/>
</dbReference>
<organism evidence="3 4">
    <name type="scientific">Sporisorium reilianum (strain SRZ2)</name>
    <name type="common">Maize head smut fungus</name>
    <dbReference type="NCBI Taxonomy" id="999809"/>
    <lineage>
        <taxon>Eukaryota</taxon>
        <taxon>Fungi</taxon>
        <taxon>Dikarya</taxon>
        <taxon>Basidiomycota</taxon>
        <taxon>Ustilaginomycotina</taxon>
        <taxon>Ustilaginomycetes</taxon>
        <taxon>Ustilaginales</taxon>
        <taxon>Ustilaginaceae</taxon>
        <taxon>Sporisorium</taxon>
    </lineage>
</organism>
<feature type="region of interest" description="Disordered" evidence="1">
    <location>
        <begin position="1"/>
        <end position="48"/>
    </location>
</feature>
<feature type="compositionally biased region" description="Low complexity" evidence="1">
    <location>
        <begin position="15"/>
        <end position="48"/>
    </location>
</feature>
<name>E6ZPP7_SPORE</name>
<feature type="compositionally biased region" description="Polar residues" evidence="1">
    <location>
        <begin position="232"/>
        <end position="244"/>
    </location>
</feature>
<feature type="region of interest" description="Disordered" evidence="1">
    <location>
        <begin position="227"/>
        <end position="271"/>
    </location>
</feature>
<reference evidence="3 4" key="1">
    <citation type="journal article" date="2010" name="Science">
        <title>Pathogenicity determinants in smut fungi revealed by genome comparison.</title>
        <authorList>
            <person name="Schirawski J."/>
            <person name="Mannhaupt G."/>
            <person name="Muench K."/>
            <person name="Brefort T."/>
            <person name="Schipper K."/>
            <person name="Doehlemann G."/>
            <person name="Di Stasio M."/>
            <person name="Roessel N."/>
            <person name="Mendoza-Mendoza A."/>
            <person name="Pester D."/>
            <person name="Mueller O."/>
            <person name="Winterberg B."/>
            <person name="Meyer E."/>
            <person name="Ghareeb H."/>
            <person name="Wollenberg T."/>
            <person name="Muensterkoetter M."/>
            <person name="Wong P."/>
            <person name="Walter M."/>
            <person name="Stukenbrock E."/>
            <person name="Gueldener U."/>
            <person name="Kahmann R."/>
        </authorList>
    </citation>
    <scope>NUCLEOTIDE SEQUENCE [LARGE SCALE GENOMIC DNA]</scope>
    <source>
        <strain evidence="4">SRZ2</strain>
    </source>
</reference>